<comment type="caution">
    <text evidence="2">The sequence shown here is derived from an EMBL/GenBank/DDBJ whole genome shotgun (WGS) entry which is preliminary data.</text>
</comment>
<evidence type="ECO:0000313" key="2">
    <source>
        <dbReference type="EMBL" id="PWY86003.1"/>
    </source>
</evidence>
<evidence type="ECO:0008006" key="4">
    <source>
        <dbReference type="Google" id="ProtNLM"/>
    </source>
</evidence>
<feature type="region of interest" description="Disordered" evidence="1">
    <location>
        <begin position="69"/>
        <end position="244"/>
    </location>
</feature>
<feature type="compositionally biased region" description="Basic residues" evidence="1">
    <location>
        <begin position="135"/>
        <end position="146"/>
    </location>
</feature>
<name>A0A317WHY8_9EURO</name>
<dbReference type="GeneID" id="37063987"/>
<proteinExistence type="predicted"/>
<dbReference type="OrthoDB" id="5403747at2759"/>
<sequence>MSAPKGNKPEGLMGLSVSEGRVLLLGILCMDDSGKMDYDKLAVKGGYKNSASASTLYRNAKRKFVEVTSENQDGAVSGAAFGATSGDASGAASTPAATPKKTPTKRKGKAVATAEGSTATPDAAPGTAEAEPKPKRQRKAPTPKKASKAEKVEQNNDTAMKDAPSPLQDKNVVKTELQTKKEDSNDHGIKKEEAVQNEDGSTPDNNAVKKADGASSSDDELMSVDQLDAQFHAMEDTQDGDEMK</sequence>
<accession>A0A317WHY8</accession>
<gene>
    <name evidence="2" type="ORF">BO70DRAFT_351645</name>
</gene>
<feature type="compositionally biased region" description="Basic and acidic residues" evidence="1">
    <location>
        <begin position="171"/>
        <end position="194"/>
    </location>
</feature>
<dbReference type="RefSeq" id="XP_025400555.1">
    <property type="nucleotide sequence ID" value="XM_025541750.1"/>
</dbReference>
<keyword evidence="3" id="KW-1185">Reference proteome</keyword>
<reference evidence="2 3" key="1">
    <citation type="submission" date="2016-12" db="EMBL/GenBank/DDBJ databases">
        <title>The genomes of Aspergillus section Nigri reveals drivers in fungal speciation.</title>
        <authorList>
            <consortium name="DOE Joint Genome Institute"/>
            <person name="Vesth T.C."/>
            <person name="Nybo J."/>
            <person name="Theobald S."/>
            <person name="Brandl J."/>
            <person name="Frisvad J.C."/>
            <person name="Nielsen K.F."/>
            <person name="Lyhne E.K."/>
            <person name="Kogle M.E."/>
            <person name="Kuo A."/>
            <person name="Riley R."/>
            <person name="Clum A."/>
            <person name="Nolan M."/>
            <person name="Lipzen A."/>
            <person name="Salamov A."/>
            <person name="Henrissat B."/>
            <person name="Wiebenga A."/>
            <person name="De Vries R.P."/>
            <person name="Grigoriev I.V."/>
            <person name="Mortensen U.H."/>
            <person name="Andersen M.R."/>
            <person name="Baker S.E."/>
        </authorList>
    </citation>
    <scope>NUCLEOTIDE SEQUENCE [LARGE SCALE GENOMIC DNA]</scope>
    <source>
        <strain evidence="2 3">CBS 117.55</strain>
    </source>
</reference>
<dbReference type="Proteomes" id="UP000247233">
    <property type="component" value="Unassembled WGS sequence"/>
</dbReference>
<dbReference type="EMBL" id="MSFL01000008">
    <property type="protein sequence ID" value="PWY86003.1"/>
    <property type="molecule type" value="Genomic_DNA"/>
</dbReference>
<dbReference type="AlphaFoldDB" id="A0A317WHY8"/>
<dbReference type="STRING" id="1448321.A0A317WHY8"/>
<organism evidence="2 3">
    <name type="scientific">Aspergillus heteromorphus CBS 117.55</name>
    <dbReference type="NCBI Taxonomy" id="1448321"/>
    <lineage>
        <taxon>Eukaryota</taxon>
        <taxon>Fungi</taxon>
        <taxon>Dikarya</taxon>
        <taxon>Ascomycota</taxon>
        <taxon>Pezizomycotina</taxon>
        <taxon>Eurotiomycetes</taxon>
        <taxon>Eurotiomycetidae</taxon>
        <taxon>Eurotiales</taxon>
        <taxon>Aspergillaceae</taxon>
        <taxon>Aspergillus</taxon>
        <taxon>Aspergillus subgen. Circumdati</taxon>
    </lineage>
</organism>
<evidence type="ECO:0000313" key="3">
    <source>
        <dbReference type="Proteomes" id="UP000247233"/>
    </source>
</evidence>
<dbReference type="VEuPathDB" id="FungiDB:BO70DRAFT_351645"/>
<feature type="compositionally biased region" description="Low complexity" evidence="1">
    <location>
        <begin position="77"/>
        <end position="101"/>
    </location>
</feature>
<evidence type="ECO:0000256" key="1">
    <source>
        <dbReference type="SAM" id="MobiDB-lite"/>
    </source>
</evidence>
<protein>
    <recommendedName>
        <fullName evidence="4">Histone h1.3</fullName>
    </recommendedName>
</protein>